<dbReference type="GO" id="GO:0003924">
    <property type="term" value="F:GTPase activity"/>
    <property type="evidence" value="ECO:0007669"/>
    <property type="project" value="InterPro"/>
</dbReference>
<dbReference type="GO" id="GO:0048312">
    <property type="term" value="P:intracellular distribution of mitochondria"/>
    <property type="evidence" value="ECO:0007669"/>
    <property type="project" value="TreeGrafter"/>
</dbReference>
<dbReference type="InterPro" id="IPR022812">
    <property type="entry name" value="Dynamin"/>
</dbReference>
<feature type="domain" description="Dynamin-type G" evidence="5">
    <location>
        <begin position="43"/>
        <end position="328"/>
    </location>
</feature>
<organism evidence="6">
    <name type="scientific">Mytilinidion resinicola</name>
    <dbReference type="NCBI Taxonomy" id="574789"/>
    <lineage>
        <taxon>Eukaryota</taxon>
        <taxon>Fungi</taxon>
        <taxon>Dikarya</taxon>
        <taxon>Ascomycota</taxon>
        <taxon>Pezizomycotina</taxon>
        <taxon>Dothideomycetes</taxon>
        <taxon>Pleosporomycetidae</taxon>
        <taxon>Mytilinidiales</taxon>
        <taxon>Mytilinidiaceae</taxon>
        <taxon>Mytilinidion</taxon>
    </lineage>
</organism>
<dbReference type="AlphaFoldDB" id="A0A6A6YFZ8"/>
<feature type="region of interest" description="Disordered" evidence="3">
    <location>
        <begin position="564"/>
        <end position="600"/>
    </location>
</feature>
<evidence type="ECO:0000313" key="6">
    <source>
        <dbReference type="EMBL" id="KAF2806965.1"/>
    </source>
</evidence>
<evidence type="ECO:0000259" key="5">
    <source>
        <dbReference type="PROSITE" id="PS51718"/>
    </source>
</evidence>
<dbReference type="InterPro" id="IPR001401">
    <property type="entry name" value="Dynamin_GTPase"/>
</dbReference>
<dbReference type="GO" id="GO:0006897">
    <property type="term" value="P:endocytosis"/>
    <property type="evidence" value="ECO:0007669"/>
    <property type="project" value="TreeGrafter"/>
</dbReference>
<dbReference type="GO" id="GO:0016559">
    <property type="term" value="P:peroxisome fission"/>
    <property type="evidence" value="ECO:0007669"/>
    <property type="project" value="TreeGrafter"/>
</dbReference>
<dbReference type="EMBL" id="MU003706">
    <property type="protein sequence ID" value="KAF2806965.1"/>
    <property type="molecule type" value="Genomic_DNA"/>
</dbReference>
<dbReference type="InterPro" id="IPR045063">
    <property type="entry name" value="Dynamin_N"/>
</dbReference>
<proteinExistence type="predicted"/>
<dbReference type="CDD" id="cd08771">
    <property type="entry name" value="DLP_1"/>
    <property type="match status" value="1"/>
</dbReference>
<feature type="domain" description="GED" evidence="4">
    <location>
        <begin position="608"/>
        <end position="699"/>
    </location>
</feature>
<dbReference type="GO" id="GO:0000266">
    <property type="term" value="P:mitochondrial fission"/>
    <property type="evidence" value="ECO:0007669"/>
    <property type="project" value="TreeGrafter"/>
</dbReference>
<evidence type="ECO:0000259" key="4">
    <source>
        <dbReference type="PROSITE" id="PS51388"/>
    </source>
</evidence>
<dbReference type="InterPro" id="IPR000375">
    <property type="entry name" value="Dynamin_stalk"/>
</dbReference>
<evidence type="ECO:0000313" key="7">
    <source>
        <dbReference type="Proteomes" id="UP000504636"/>
    </source>
</evidence>
<evidence type="ECO:0000256" key="3">
    <source>
        <dbReference type="SAM" id="MobiDB-lite"/>
    </source>
</evidence>
<dbReference type="PRINTS" id="PR00195">
    <property type="entry name" value="DYNAMIN"/>
</dbReference>
<dbReference type="SMART" id="SM00053">
    <property type="entry name" value="DYNc"/>
    <property type="match status" value="1"/>
</dbReference>
<dbReference type="RefSeq" id="XP_033573929.1">
    <property type="nucleotide sequence ID" value="XM_033715856.1"/>
</dbReference>
<dbReference type="InterPro" id="IPR030381">
    <property type="entry name" value="G_DYNAMIN_dom"/>
</dbReference>
<evidence type="ECO:0008006" key="9">
    <source>
        <dbReference type="Google" id="ProtNLM"/>
    </source>
</evidence>
<dbReference type="SUPFAM" id="SSF52540">
    <property type="entry name" value="P-loop containing nucleoside triphosphate hydrolases"/>
    <property type="match status" value="1"/>
</dbReference>
<dbReference type="PANTHER" id="PTHR11566">
    <property type="entry name" value="DYNAMIN"/>
    <property type="match status" value="1"/>
</dbReference>
<dbReference type="GeneID" id="54456749"/>
<dbReference type="PROSITE" id="PS51388">
    <property type="entry name" value="GED"/>
    <property type="match status" value="1"/>
</dbReference>
<keyword evidence="1" id="KW-0547">Nucleotide-binding</keyword>
<sequence length="712" mass="80972">MSVPPSKWSSETSLNQLHSRDESELLDVIDQLRFQGVGRFLGEDGLPQLIVAGDQSSGKSSVLEALTRVRFPIRSKQCTTFATELKLRRSTTSRISTRIKPGPNRTEEDKQRLARFKESCSSPEQFPELIDLARACMKGIDRESSETFFDDILQVEIFGPDLAPLTVVDLPGIIHFHNNDQEVSTVSDLVQKYMRHRNSIILAVVAASNDYNNQIILKYATRIVPGGERVLGIITKPDTLTPDSDRELDFLNLARNTEIKFEHGWHVVRNWDSDTKNSTFEERDQVEQDFFENSSWAGLPTLNPGLGISSLRQRLSEILLDHIRTILPSIRKKLSEDREESEGLLRRLGSPRETTREQQDYLSNISDAFYEHMQDALDGIYRRSKFFNGEHRRLRAVIRNLNEEFAIDMLQKGQKWYILPDDLAEDSTPIAKLLTGRAYLRSKFLHEVVLPLVRSERGHELPGVFNHLLIGSLFRRQMEPWENLAKAHIQRVWFAINRCLEEVLGHITNETTCNNLLMHVIDPAMKSRQLEVMKKLQELLLPHRDYEPMNLDPTFFLNVQTVNPQKENSGSLDKNSRTSPEDPSNLGPDSGTVGANDGHGSLSDQYECSNALDAMQSYYKPAMIQFINNVASLGIEQCLLVGLPKIFSSATVRNMNDDILIAVAAESRAIVTERSRLSKKLELLETGLETIRRFTPRGKHSVSFKCIVPVLR</sequence>
<reference evidence="8" key="2">
    <citation type="submission" date="2020-04" db="EMBL/GenBank/DDBJ databases">
        <authorList>
            <consortium name="NCBI Genome Project"/>
        </authorList>
    </citation>
    <scope>NUCLEOTIDE SEQUENCE</scope>
    <source>
        <strain evidence="8">CBS 304.34</strain>
    </source>
</reference>
<evidence type="ECO:0000256" key="2">
    <source>
        <dbReference type="ARBA" id="ARBA00023134"/>
    </source>
</evidence>
<evidence type="ECO:0000256" key="1">
    <source>
        <dbReference type="ARBA" id="ARBA00022741"/>
    </source>
</evidence>
<dbReference type="Pfam" id="PF01031">
    <property type="entry name" value="Dynamin_M"/>
    <property type="match status" value="1"/>
</dbReference>
<protein>
    <recommendedName>
        <fullName evidence="9">P-loop containing nucleoside triphosphate hydrolase protein</fullName>
    </recommendedName>
</protein>
<keyword evidence="7" id="KW-1185">Reference proteome</keyword>
<reference evidence="6 8" key="1">
    <citation type="journal article" date="2020" name="Stud. Mycol.">
        <title>101 Dothideomycetes genomes: a test case for predicting lifestyles and emergence of pathogens.</title>
        <authorList>
            <person name="Haridas S."/>
            <person name="Albert R."/>
            <person name="Binder M."/>
            <person name="Bloem J."/>
            <person name="Labutti K."/>
            <person name="Salamov A."/>
            <person name="Andreopoulos B."/>
            <person name="Baker S."/>
            <person name="Barry K."/>
            <person name="Bills G."/>
            <person name="Bluhm B."/>
            <person name="Cannon C."/>
            <person name="Castanera R."/>
            <person name="Culley D."/>
            <person name="Daum C."/>
            <person name="Ezra D."/>
            <person name="Gonzalez J."/>
            <person name="Henrissat B."/>
            <person name="Kuo A."/>
            <person name="Liang C."/>
            <person name="Lipzen A."/>
            <person name="Lutzoni F."/>
            <person name="Magnuson J."/>
            <person name="Mondo S."/>
            <person name="Nolan M."/>
            <person name="Ohm R."/>
            <person name="Pangilinan J."/>
            <person name="Park H.-J."/>
            <person name="Ramirez L."/>
            <person name="Alfaro M."/>
            <person name="Sun H."/>
            <person name="Tritt A."/>
            <person name="Yoshinaga Y."/>
            <person name="Zwiers L.-H."/>
            <person name="Turgeon B."/>
            <person name="Goodwin S."/>
            <person name="Spatafora J."/>
            <person name="Crous P."/>
            <person name="Grigoriev I."/>
        </authorList>
    </citation>
    <scope>NUCLEOTIDE SEQUENCE</scope>
    <source>
        <strain evidence="6 8">CBS 304.34</strain>
    </source>
</reference>
<dbReference type="OrthoDB" id="415706at2759"/>
<dbReference type="InterPro" id="IPR027417">
    <property type="entry name" value="P-loop_NTPase"/>
</dbReference>
<dbReference type="GO" id="GO:0005739">
    <property type="term" value="C:mitochondrion"/>
    <property type="evidence" value="ECO:0007669"/>
    <property type="project" value="TreeGrafter"/>
</dbReference>
<feature type="compositionally biased region" description="Polar residues" evidence="3">
    <location>
        <begin position="564"/>
        <end position="573"/>
    </location>
</feature>
<keyword evidence="2" id="KW-0342">GTP-binding</keyword>
<name>A0A6A6YFZ8_9PEZI</name>
<dbReference type="InterPro" id="IPR020850">
    <property type="entry name" value="GED_dom"/>
</dbReference>
<gene>
    <name evidence="6 8" type="ORF">BDZ99DRAFT_393753</name>
</gene>
<evidence type="ECO:0000313" key="8">
    <source>
        <dbReference type="RefSeq" id="XP_033573929.1"/>
    </source>
</evidence>
<dbReference type="Gene3D" id="3.40.50.300">
    <property type="entry name" value="P-loop containing nucleotide triphosphate hydrolases"/>
    <property type="match status" value="1"/>
</dbReference>
<dbReference type="GO" id="GO:0005525">
    <property type="term" value="F:GTP binding"/>
    <property type="evidence" value="ECO:0007669"/>
    <property type="project" value="InterPro"/>
</dbReference>
<dbReference type="GO" id="GO:0008017">
    <property type="term" value="F:microtubule binding"/>
    <property type="evidence" value="ECO:0007669"/>
    <property type="project" value="TreeGrafter"/>
</dbReference>
<reference evidence="8" key="3">
    <citation type="submission" date="2025-04" db="UniProtKB">
        <authorList>
            <consortium name="RefSeq"/>
        </authorList>
    </citation>
    <scope>IDENTIFICATION</scope>
    <source>
        <strain evidence="8">CBS 304.34</strain>
    </source>
</reference>
<dbReference type="GO" id="GO:0005874">
    <property type="term" value="C:microtubule"/>
    <property type="evidence" value="ECO:0007669"/>
    <property type="project" value="TreeGrafter"/>
</dbReference>
<dbReference type="GO" id="GO:0016020">
    <property type="term" value="C:membrane"/>
    <property type="evidence" value="ECO:0007669"/>
    <property type="project" value="TreeGrafter"/>
</dbReference>
<dbReference type="Proteomes" id="UP000504636">
    <property type="component" value="Unplaced"/>
</dbReference>
<dbReference type="PROSITE" id="PS51718">
    <property type="entry name" value="G_DYNAMIN_2"/>
    <property type="match status" value="1"/>
</dbReference>
<dbReference type="FunFam" id="3.40.50.300:FF:001425">
    <property type="entry name" value="Dynamin GTPase, putative"/>
    <property type="match status" value="1"/>
</dbReference>
<dbReference type="Pfam" id="PF00350">
    <property type="entry name" value="Dynamin_N"/>
    <property type="match status" value="1"/>
</dbReference>
<dbReference type="PANTHER" id="PTHR11566:SF149">
    <property type="entry name" value="GTPASE, PUTATIVE (AFU_ORTHOLOGUE AFUA_6G11890)-RELATED"/>
    <property type="match status" value="1"/>
</dbReference>
<accession>A0A6A6YFZ8</accession>